<dbReference type="GO" id="GO:0003723">
    <property type="term" value="F:RNA binding"/>
    <property type="evidence" value="ECO:0007669"/>
    <property type="project" value="TreeGrafter"/>
</dbReference>
<dbReference type="Proteomes" id="UP000094043">
    <property type="component" value="Chromosome 4"/>
</dbReference>
<dbReference type="GO" id="GO:0000176">
    <property type="term" value="C:nuclear exosome (RNase complex)"/>
    <property type="evidence" value="ECO:0007669"/>
    <property type="project" value="UniProtKB-ARBA"/>
</dbReference>
<dbReference type="InterPro" id="IPR001247">
    <property type="entry name" value="ExoRNase_PH_dom1"/>
</dbReference>
<dbReference type="GeneID" id="91088311"/>
<dbReference type="EMBL" id="CP143787">
    <property type="protein sequence ID" value="WVN88886.1"/>
    <property type="molecule type" value="Genomic_DNA"/>
</dbReference>
<keyword evidence="4" id="KW-0271">Exosome</keyword>
<organism evidence="6 7">
    <name type="scientific">Cryptococcus depauperatus CBS 7841</name>
    <dbReference type="NCBI Taxonomy" id="1295531"/>
    <lineage>
        <taxon>Eukaryota</taxon>
        <taxon>Fungi</taxon>
        <taxon>Dikarya</taxon>
        <taxon>Basidiomycota</taxon>
        <taxon>Agaricomycotina</taxon>
        <taxon>Tremellomycetes</taxon>
        <taxon>Tremellales</taxon>
        <taxon>Cryptococcaceae</taxon>
        <taxon>Cryptococcus</taxon>
    </lineage>
</organism>
<dbReference type="Gene3D" id="3.30.230.70">
    <property type="entry name" value="GHMP Kinase, N-terminal domain"/>
    <property type="match status" value="1"/>
</dbReference>
<dbReference type="GO" id="GO:0016075">
    <property type="term" value="P:rRNA catabolic process"/>
    <property type="evidence" value="ECO:0007669"/>
    <property type="project" value="TreeGrafter"/>
</dbReference>
<keyword evidence="7" id="KW-1185">Reference proteome</keyword>
<dbReference type="AlphaFoldDB" id="A0A1E3IDX3"/>
<dbReference type="Pfam" id="PF01138">
    <property type="entry name" value="RNase_PH"/>
    <property type="match status" value="1"/>
</dbReference>
<keyword evidence="5" id="KW-0539">Nucleus</keyword>
<dbReference type="RefSeq" id="XP_066069586.1">
    <property type="nucleotide sequence ID" value="XM_066213489.1"/>
</dbReference>
<comment type="subcellular location">
    <subcellularLocation>
        <location evidence="1">Nucleus</location>
    </subcellularLocation>
</comment>
<dbReference type="GO" id="GO:0034475">
    <property type="term" value="P:U4 snRNA 3'-end processing"/>
    <property type="evidence" value="ECO:0007669"/>
    <property type="project" value="TreeGrafter"/>
</dbReference>
<dbReference type="GO" id="GO:0006364">
    <property type="term" value="P:rRNA processing"/>
    <property type="evidence" value="ECO:0007669"/>
    <property type="project" value="UniProtKB-KW"/>
</dbReference>
<dbReference type="GO" id="GO:0000177">
    <property type="term" value="C:cytoplasmic exosome (RNase complex)"/>
    <property type="evidence" value="ECO:0007669"/>
    <property type="project" value="TreeGrafter"/>
</dbReference>
<dbReference type="GO" id="GO:0071028">
    <property type="term" value="P:nuclear mRNA surveillance"/>
    <property type="evidence" value="ECO:0007669"/>
    <property type="project" value="TreeGrafter"/>
</dbReference>
<dbReference type="GO" id="GO:0071051">
    <property type="term" value="P:poly(A)-dependent snoRNA 3'-end processing"/>
    <property type="evidence" value="ECO:0007669"/>
    <property type="project" value="TreeGrafter"/>
</dbReference>
<dbReference type="KEGG" id="cdep:91088311"/>
<gene>
    <name evidence="6" type="ORF">L203_104101</name>
</gene>
<reference evidence="6" key="3">
    <citation type="submission" date="2024-01" db="EMBL/GenBank/DDBJ databases">
        <authorList>
            <person name="Coelho M.A."/>
            <person name="David-Palma M."/>
            <person name="Shea T."/>
            <person name="Sun S."/>
            <person name="Cuomo C.A."/>
            <person name="Heitman J."/>
        </authorList>
    </citation>
    <scope>NUCLEOTIDE SEQUENCE</scope>
    <source>
        <strain evidence="6">CBS 7841</strain>
    </source>
</reference>
<dbReference type="InterPro" id="IPR036345">
    <property type="entry name" value="ExoRNase_PH_dom2_sf"/>
</dbReference>
<dbReference type="InterPro" id="IPR027408">
    <property type="entry name" value="PNPase/RNase_PH_dom_sf"/>
</dbReference>
<dbReference type="SUPFAM" id="SSF54211">
    <property type="entry name" value="Ribosomal protein S5 domain 2-like"/>
    <property type="match status" value="1"/>
</dbReference>
<proteinExistence type="inferred from homology"/>
<reference evidence="6" key="1">
    <citation type="submission" date="2016-06" db="EMBL/GenBank/DDBJ databases">
        <authorList>
            <person name="Cuomo C."/>
            <person name="Litvintseva A."/>
            <person name="Heitman J."/>
            <person name="Chen Y."/>
            <person name="Sun S."/>
            <person name="Springer D."/>
            <person name="Dromer F."/>
            <person name="Young S."/>
            <person name="Zeng Q."/>
            <person name="Chapman S."/>
            <person name="Gujja S."/>
            <person name="Saif S."/>
            <person name="Birren B."/>
        </authorList>
    </citation>
    <scope>NUCLEOTIDE SEQUENCE</scope>
    <source>
        <strain evidence="6">CBS 7841</strain>
    </source>
</reference>
<protein>
    <submittedName>
        <fullName evidence="6">Uncharacterized protein</fullName>
    </submittedName>
</protein>
<dbReference type="PANTHER" id="PTHR11953:SF1">
    <property type="entry name" value="EXOSOME COMPLEX COMPONENT RRP46"/>
    <property type="match status" value="1"/>
</dbReference>
<evidence type="ECO:0000256" key="1">
    <source>
        <dbReference type="ARBA" id="ARBA00004123"/>
    </source>
</evidence>
<comment type="similarity">
    <text evidence="2">Belongs to the RNase PH family.</text>
</comment>
<dbReference type="GO" id="GO:0005730">
    <property type="term" value="C:nucleolus"/>
    <property type="evidence" value="ECO:0007669"/>
    <property type="project" value="TreeGrafter"/>
</dbReference>
<dbReference type="OrthoDB" id="27298at2759"/>
<sequence length="292" mass="32009">MSRTGDRSSNQTRLLSIEINQLDRADGSGRFAFGSNAVLASVSGPLEVRLSKESPYRSTLEITHRPLSSMSCLPSRSFVTTLEHVLFPVLELEKFPRSMTQLVIQSLIPEPKREVYGQIHVEREEQRAWPASAIELDEYTLDQKKREALISPASGLTFVSKAAGINAATLALLSAGSIPMKGLPIAVAYCVSVQDELLLDPTEEEERKARARFGFGWVWGTGVASTHVKAGEMEVDNQTDGRDGELVWAEGEGSFSRTEWNEALESSKSASAQVLETIRSALGQYLATHQLA</sequence>
<evidence type="ECO:0000256" key="4">
    <source>
        <dbReference type="ARBA" id="ARBA00022835"/>
    </source>
</evidence>
<evidence type="ECO:0000256" key="2">
    <source>
        <dbReference type="ARBA" id="ARBA00006678"/>
    </source>
</evidence>
<name>A0A1E3IDX3_9TREE</name>
<reference evidence="6" key="2">
    <citation type="journal article" date="2022" name="Elife">
        <title>Obligate sexual reproduction of a homothallic fungus closely related to the Cryptococcus pathogenic species complex.</title>
        <authorList>
            <person name="Passer A.R."/>
            <person name="Clancey S.A."/>
            <person name="Shea T."/>
            <person name="David-Palma M."/>
            <person name="Averette A.F."/>
            <person name="Boekhout T."/>
            <person name="Porcel B.M."/>
            <person name="Nowrousian M."/>
            <person name="Cuomo C.A."/>
            <person name="Sun S."/>
            <person name="Heitman J."/>
            <person name="Coelho M.A."/>
        </authorList>
    </citation>
    <scope>NUCLEOTIDE SEQUENCE</scope>
    <source>
        <strain evidence="6">CBS 7841</strain>
    </source>
</reference>
<accession>A0A1E3IDX3</accession>
<dbReference type="InterPro" id="IPR020568">
    <property type="entry name" value="Ribosomal_Su5_D2-typ_SF"/>
</dbReference>
<dbReference type="InterPro" id="IPR050080">
    <property type="entry name" value="RNase_PH"/>
</dbReference>
<dbReference type="VEuPathDB" id="FungiDB:L203_04450"/>
<dbReference type="SUPFAM" id="SSF55666">
    <property type="entry name" value="Ribonuclease PH domain 2-like"/>
    <property type="match status" value="1"/>
</dbReference>
<dbReference type="PANTHER" id="PTHR11953">
    <property type="entry name" value="EXOSOME COMPLEX COMPONENT"/>
    <property type="match status" value="1"/>
</dbReference>
<evidence type="ECO:0000313" key="6">
    <source>
        <dbReference type="EMBL" id="WVN88886.1"/>
    </source>
</evidence>
<evidence type="ECO:0000256" key="5">
    <source>
        <dbReference type="ARBA" id="ARBA00023242"/>
    </source>
</evidence>
<evidence type="ECO:0000313" key="7">
    <source>
        <dbReference type="Proteomes" id="UP000094043"/>
    </source>
</evidence>
<evidence type="ECO:0000256" key="3">
    <source>
        <dbReference type="ARBA" id="ARBA00022552"/>
    </source>
</evidence>
<keyword evidence="3" id="KW-0698">rRNA processing</keyword>